<dbReference type="SUPFAM" id="SSF52172">
    <property type="entry name" value="CheY-like"/>
    <property type="match status" value="1"/>
</dbReference>
<protein>
    <recommendedName>
        <fullName evidence="3">Response regulatory domain-containing protein</fullName>
    </recommendedName>
</protein>
<reference evidence="2" key="1">
    <citation type="submission" date="2017-10" db="EMBL/GenBank/DDBJ databases">
        <authorList>
            <person name="Frank J."/>
        </authorList>
    </citation>
    <scope>NUCLEOTIDE SEQUENCE [LARGE SCALE GENOMIC DNA]</scope>
</reference>
<dbReference type="Proteomes" id="UP000221734">
    <property type="component" value="Chromosome Kuenenia_stuttgartiensis_MBR1"/>
</dbReference>
<dbReference type="InterPro" id="IPR011006">
    <property type="entry name" value="CheY-like_superfamily"/>
</dbReference>
<name>A0A2C9CJ97_KUEST</name>
<accession>A0A2C9CJ97</accession>
<keyword evidence="2" id="KW-1185">Reference proteome</keyword>
<gene>
    <name evidence="1" type="primary">atoS_3</name>
    <name evidence="1" type="ORF">KSMBR1_3315</name>
</gene>
<dbReference type="AlphaFoldDB" id="A0A2C9CJ97"/>
<dbReference type="EMBL" id="LT934425">
    <property type="protein sequence ID" value="SOH05792.1"/>
    <property type="molecule type" value="Genomic_DNA"/>
</dbReference>
<evidence type="ECO:0008006" key="3">
    <source>
        <dbReference type="Google" id="ProtNLM"/>
    </source>
</evidence>
<sequence length="69" mass="7468">MYLGLPDISGWAIVNAINTMAGKPVIGVITGYLNASNSLPGKEMNADFVIKEPFELEEVLRSVNDSLKD</sequence>
<evidence type="ECO:0000313" key="1">
    <source>
        <dbReference type="EMBL" id="SOH05792.1"/>
    </source>
</evidence>
<proteinExistence type="predicted"/>
<dbReference type="KEGG" id="kst:KSMBR1_3315"/>
<organism evidence="1 2">
    <name type="scientific">Kuenenia stuttgartiensis</name>
    <dbReference type="NCBI Taxonomy" id="174633"/>
    <lineage>
        <taxon>Bacteria</taxon>
        <taxon>Pseudomonadati</taxon>
        <taxon>Planctomycetota</taxon>
        <taxon>Candidatus Brocadiia</taxon>
        <taxon>Candidatus Brocadiales</taxon>
        <taxon>Candidatus Brocadiaceae</taxon>
        <taxon>Candidatus Kuenenia</taxon>
    </lineage>
</organism>
<dbReference type="Gene3D" id="3.40.50.2300">
    <property type="match status" value="1"/>
</dbReference>
<evidence type="ECO:0000313" key="2">
    <source>
        <dbReference type="Proteomes" id="UP000221734"/>
    </source>
</evidence>